<dbReference type="InterPro" id="IPR050463">
    <property type="entry name" value="Gfo/Idh/MocA_oxidrdct_glycsds"/>
</dbReference>
<accession>A0A7W9SP96</accession>
<dbReference type="SUPFAM" id="SSF55347">
    <property type="entry name" value="Glyceraldehyde-3-phosphate dehydrogenase-like, C-terminal domain"/>
    <property type="match status" value="1"/>
</dbReference>
<protein>
    <submittedName>
        <fullName evidence="4">Putative dehydrogenase</fullName>
    </submittedName>
</protein>
<evidence type="ECO:0000256" key="1">
    <source>
        <dbReference type="ARBA" id="ARBA00023002"/>
    </source>
</evidence>
<dbReference type="Pfam" id="PF01408">
    <property type="entry name" value="GFO_IDH_MocA"/>
    <property type="match status" value="1"/>
</dbReference>
<dbReference type="RefSeq" id="WP_184193254.1">
    <property type="nucleotide sequence ID" value="NZ_JACHGW010000001.1"/>
</dbReference>
<dbReference type="Proteomes" id="UP000520814">
    <property type="component" value="Unassembled WGS sequence"/>
</dbReference>
<evidence type="ECO:0000259" key="2">
    <source>
        <dbReference type="Pfam" id="PF01408"/>
    </source>
</evidence>
<dbReference type="PANTHER" id="PTHR43818:SF11">
    <property type="entry name" value="BCDNA.GH03377"/>
    <property type="match status" value="1"/>
</dbReference>
<reference evidence="4 5" key="1">
    <citation type="submission" date="2020-08" db="EMBL/GenBank/DDBJ databases">
        <title>Genomic Encyclopedia of Type Strains, Phase IV (KMG-IV): sequencing the most valuable type-strain genomes for metagenomic binning, comparative biology and taxonomic classification.</title>
        <authorList>
            <person name="Goeker M."/>
        </authorList>
    </citation>
    <scope>NUCLEOTIDE SEQUENCE [LARGE SCALE GENOMIC DNA]</scope>
    <source>
        <strain evidence="4 5">DSM 23562</strain>
    </source>
</reference>
<dbReference type="GO" id="GO:0000166">
    <property type="term" value="F:nucleotide binding"/>
    <property type="evidence" value="ECO:0007669"/>
    <property type="project" value="InterPro"/>
</dbReference>
<feature type="domain" description="Gfo/Idh/MocA-like oxidoreductase N-terminal" evidence="2">
    <location>
        <begin position="2"/>
        <end position="124"/>
    </location>
</feature>
<dbReference type="EMBL" id="JACHGW010000001">
    <property type="protein sequence ID" value="MBB6049658.1"/>
    <property type="molecule type" value="Genomic_DNA"/>
</dbReference>
<evidence type="ECO:0000313" key="4">
    <source>
        <dbReference type="EMBL" id="MBB6049658.1"/>
    </source>
</evidence>
<dbReference type="Pfam" id="PF22725">
    <property type="entry name" value="GFO_IDH_MocA_C3"/>
    <property type="match status" value="1"/>
</dbReference>
<name>A0A7W9SP96_ARMRO</name>
<dbReference type="SUPFAM" id="SSF51735">
    <property type="entry name" value="NAD(P)-binding Rossmann-fold domains"/>
    <property type="match status" value="1"/>
</dbReference>
<evidence type="ECO:0000259" key="3">
    <source>
        <dbReference type="Pfam" id="PF22725"/>
    </source>
</evidence>
<dbReference type="InterPro" id="IPR000683">
    <property type="entry name" value="Gfo/Idh/MocA-like_OxRdtase_N"/>
</dbReference>
<sequence>MIRIGMIGCGGIARHHLGQLARIEGVKVVALQDPDAEQIKRCQTQFPQLADAKVFNTADWKELLALDDVDAVEICTPHTQHGPQALDAIAAKKHVLLEKPMVSNVQEAHTLLKALEGYEKVFALAYQRHSMGQFKLIRDKIASGEMGQVTSLNALQSQSWKKGTAGSWRQDPALSGGGQINDSGSHLVDILLYTTGLTVAQVAAFQDFRGTPVDIDSVLSIRFTNGALGNVTVIGDTVVGWHEDISIWCEKGAFFYRNGQLTIIDDKNVRTIMDGNNLPGTQNIDENFVGAIRGENAVGAPPLCGLRTIEMTEAAWESAKLGGAPVTMN</sequence>
<dbReference type="InterPro" id="IPR036291">
    <property type="entry name" value="NAD(P)-bd_dom_sf"/>
</dbReference>
<organism evidence="4 5">
    <name type="scientific">Armatimonas rosea</name>
    <dbReference type="NCBI Taxonomy" id="685828"/>
    <lineage>
        <taxon>Bacteria</taxon>
        <taxon>Bacillati</taxon>
        <taxon>Armatimonadota</taxon>
        <taxon>Armatimonadia</taxon>
        <taxon>Armatimonadales</taxon>
        <taxon>Armatimonadaceae</taxon>
        <taxon>Armatimonas</taxon>
    </lineage>
</organism>
<evidence type="ECO:0000313" key="5">
    <source>
        <dbReference type="Proteomes" id="UP000520814"/>
    </source>
</evidence>
<feature type="domain" description="GFO/IDH/MocA-like oxidoreductase" evidence="3">
    <location>
        <begin position="135"/>
        <end position="254"/>
    </location>
</feature>
<dbReference type="InterPro" id="IPR055170">
    <property type="entry name" value="GFO_IDH_MocA-like_dom"/>
</dbReference>
<dbReference type="Gene3D" id="3.30.360.10">
    <property type="entry name" value="Dihydrodipicolinate Reductase, domain 2"/>
    <property type="match status" value="1"/>
</dbReference>
<dbReference type="PANTHER" id="PTHR43818">
    <property type="entry name" value="BCDNA.GH03377"/>
    <property type="match status" value="1"/>
</dbReference>
<comment type="caution">
    <text evidence="4">The sequence shown here is derived from an EMBL/GenBank/DDBJ whole genome shotgun (WGS) entry which is preliminary data.</text>
</comment>
<keyword evidence="1" id="KW-0560">Oxidoreductase</keyword>
<proteinExistence type="predicted"/>
<gene>
    <name evidence="4" type="ORF">HNQ39_001420</name>
</gene>
<dbReference type="AlphaFoldDB" id="A0A7W9SP96"/>
<dbReference type="Gene3D" id="3.40.50.720">
    <property type="entry name" value="NAD(P)-binding Rossmann-like Domain"/>
    <property type="match status" value="1"/>
</dbReference>
<dbReference type="GO" id="GO:0016491">
    <property type="term" value="F:oxidoreductase activity"/>
    <property type="evidence" value="ECO:0007669"/>
    <property type="project" value="UniProtKB-KW"/>
</dbReference>
<keyword evidence="5" id="KW-1185">Reference proteome</keyword>